<reference evidence="1 2" key="1">
    <citation type="journal article" date="2019" name="Mol. Ecol. Resour.">
        <title>Improving Illumina assemblies with Hi-C and long reads: an example with the North African dromedary.</title>
        <authorList>
            <person name="Elbers J.P."/>
            <person name="Rogers M.F."/>
            <person name="Perelman P.L."/>
            <person name="Proskuryakova A.A."/>
            <person name="Serdyukova N.A."/>
            <person name="Johnson W.E."/>
            <person name="Horin P."/>
            <person name="Corander J."/>
            <person name="Murphy D."/>
            <person name="Burger P.A."/>
        </authorList>
    </citation>
    <scope>NUCLEOTIDE SEQUENCE [LARGE SCALE GENOMIC DNA]</scope>
    <source>
        <strain evidence="1">Drom800</strain>
        <tissue evidence="1">Blood</tissue>
    </source>
</reference>
<gene>
    <name evidence="1" type="ORF">Cadr_000007313</name>
</gene>
<name>A0A5N4E4V6_CAMDR</name>
<sequence length="144" mass="16140">MKLQFCFEETDWEGFTEKDSQKKFGIENGNRILIKEDGKKNMAALCIGVAGKRTIWGLTHCPDGKYGGLKYNSDGGENVEHTFRRRSVKILIIEEIEAQGLQDEPSVLLPSGHQCDLSQRVAGKESGYEMYSTSNCSVSKMKIE</sequence>
<organism evidence="1 2">
    <name type="scientific">Camelus dromedarius</name>
    <name type="common">Dromedary</name>
    <name type="synonym">Arabian camel</name>
    <dbReference type="NCBI Taxonomy" id="9838"/>
    <lineage>
        <taxon>Eukaryota</taxon>
        <taxon>Metazoa</taxon>
        <taxon>Chordata</taxon>
        <taxon>Craniata</taxon>
        <taxon>Vertebrata</taxon>
        <taxon>Euteleostomi</taxon>
        <taxon>Mammalia</taxon>
        <taxon>Eutheria</taxon>
        <taxon>Laurasiatheria</taxon>
        <taxon>Artiodactyla</taxon>
        <taxon>Tylopoda</taxon>
        <taxon>Camelidae</taxon>
        <taxon>Camelus</taxon>
    </lineage>
</organism>
<keyword evidence="2" id="KW-1185">Reference proteome</keyword>
<dbReference type="AlphaFoldDB" id="A0A5N4E4V6"/>
<protein>
    <submittedName>
        <fullName evidence="1">Uncharacterized protein</fullName>
    </submittedName>
</protein>
<evidence type="ECO:0000313" key="2">
    <source>
        <dbReference type="Proteomes" id="UP000299084"/>
    </source>
</evidence>
<comment type="caution">
    <text evidence="1">The sequence shown here is derived from an EMBL/GenBank/DDBJ whole genome shotgun (WGS) entry which is preliminary data.</text>
</comment>
<evidence type="ECO:0000313" key="1">
    <source>
        <dbReference type="EMBL" id="KAB1278498.1"/>
    </source>
</evidence>
<proteinExistence type="predicted"/>
<dbReference type="EMBL" id="JWIN03000005">
    <property type="protein sequence ID" value="KAB1278498.1"/>
    <property type="molecule type" value="Genomic_DNA"/>
</dbReference>
<dbReference type="Proteomes" id="UP000299084">
    <property type="component" value="Unassembled WGS sequence"/>
</dbReference>
<accession>A0A5N4E4V6</accession>